<dbReference type="InterPro" id="IPR000717">
    <property type="entry name" value="PCI_dom"/>
</dbReference>
<dbReference type="InterPro" id="IPR033205">
    <property type="entry name" value="COP9_CSN8"/>
</dbReference>
<sequence length="186" mass="21073">MGTDVEYSQIKEELEKQELDAPNGVPPSHVYEQLLTIYLLQNDLTGAKFLWKRIPSSTKSATPELAHIWEVGQHLWQRDLPGVYAALKQEWSPTVKDMMKALHESVRQRAIDLVARAYTSLSADDFAQLYGVTVEEAVTAAKGLGWGYDEPTRMILPCPRPQPPHTPIPSEEQLRRLADYVSFLEN</sequence>
<keyword evidence="10" id="KW-1185">Reference proteome</keyword>
<evidence type="ECO:0000313" key="10">
    <source>
        <dbReference type="Proteomes" id="UP001381693"/>
    </source>
</evidence>
<dbReference type="InterPro" id="IPR033464">
    <property type="entry name" value="CSN8_PSD8_EIF3K"/>
</dbReference>
<keyword evidence="5" id="KW-0963">Cytoplasm</keyword>
<dbReference type="GO" id="GO:0008180">
    <property type="term" value="C:COP9 signalosome"/>
    <property type="evidence" value="ECO:0007669"/>
    <property type="project" value="UniProtKB-KW"/>
</dbReference>
<proteinExistence type="inferred from homology"/>
<evidence type="ECO:0000256" key="6">
    <source>
        <dbReference type="ARBA" id="ARBA00022790"/>
    </source>
</evidence>
<dbReference type="EMBL" id="JAXCGZ010000044">
    <property type="protein sequence ID" value="KAK7086925.1"/>
    <property type="molecule type" value="Genomic_DNA"/>
</dbReference>
<dbReference type="GO" id="GO:0016746">
    <property type="term" value="F:acyltransferase activity"/>
    <property type="evidence" value="ECO:0007669"/>
    <property type="project" value="UniProtKB-KW"/>
</dbReference>
<dbReference type="AlphaFoldDB" id="A0AAN9AHA7"/>
<evidence type="ECO:0000256" key="3">
    <source>
        <dbReference type="ARBA" id="ARBA00008252"/>
    </source>
</evidence>
<evidence type="ECO:0000259" key="8">
    <source>
        <dbReference type="PROSITE" id="PS50250"/>
    </source>
</evidence>
<feature type="domain" description="PCI" evidence="8">
    <location>
        <begin position="6"/>
        <end position="174"/>
    </location>
</feature>
<evidence type="ECO:0000256" key="2">
    <source>
        <dbReference type="ARBA" id="ARBA00004496"/>
    </source>
</evidence>
<name>A0AAN9AHA7_HALRR</name>
<dbReference type="PANTHER" id="PTHR13339">
    <property type="entry name" value="COP9 SIGNALOSOME COMPLEX SUBUNIT 8"/>
    <property type="match status" value="1"/>
</dbReference>
<reference evidence="9 10" key="1">
    <citation type="submission" date="2023-11" db="EMBL/GenBank/DDBJ databases">
        <title>Halocaridina rubra genome assembly.</title>
        <authorList>
            <person name="Smith C."/>
        </authorList>
    </citation>
    <scope>NUCLEOTIDE SEQUENCE [LARGE SCALE GENOMIC DNA]</scope>
    <source>
        <strain evidence="9">EP-1</strain>
        <tissue evidence="9">Whole</tissue>
    </source>
</reference>
<dbReference type="GO" id="GO:0005737">
    <property type="term" value="C:cytoplasm"/>
    <property type="evidence" value="ECO:0007669"/>
    <property type="project" value="UniProtKB-SubCell"/>
</dbReference>
<dbReference type="GO" id="GO:0000338">
    <property type="term" value="P:protein deneddylation"/>
    <property type="evidence" value="ECO:0007669"/>
    <property type="project" value="InterPro"/>
</dbReference>
<dbReference type="GO" id="GO:0010387">
    <property type="term" value="P:COP9 signalosome assembly"/>
    <property type="evidence" value="ECO:0007669"/>
    <property type="project" value="InterPro"/>
</dbReference>
<gene>
    <name evidence="9" type="primary">COPS8</name>
    <name evidence="9" type="ORF">SK128_000697</name>
</gene>
<protein>
    <recommendedName>
        <fullName evidence="4">COP9 signalosome complex subunit 8</fullName>
    </recommendedName>
</protein>
<comment type="subcellular location">
    <subcellularLocation>
        <location evidence="2">Cytoplasm</location>
    </subcellularLocation>
    <subcellularLocation>
        <location evidence="1">Nucleus</location>
    </subcellularLocation>
</comment>
<evidence type="ECO:0000256" key="7">
    <source>
        <dbReference type="ARBA" id="ARBA00023242"/>
    </source>
</evidence>
<accession>A0AAN9AHA7</accession>
<dbReference type="PROSITE" id="PS50250">
    <property type="entry name" value="PCI"/>
    <property type="match status" value="1"/>
</dbReference>
<evidence type="ECO:0000313" key="9">
    <source>
        <dbReference type="EMBL" id="KAK7086925.1"/>
    </source>
</evidence>
<dbReference type="Proteomes" id="UP001381693">
    <property type="component" value="Unassembled WGS sequence"/>
</dbReference>
<evidence type="ECO:0000256" key="1">
    <source>
        <dbReference type="ARBA" id="ARBA00004123"/>
    </source>
</evidence>
<comment type="caution">
    <text evidence="9">The sequence shown here is derived from an EMBL/GenBank/DDBJ whole genome shotgun (WGS) entry which is preliminary data.</text>
</comment>
<organism evidence="9 10">
    <name type="scientific">Halocaridina rubra</name>
    <name type="common">Hawaiian red shrimp</name>
    <dbReference type="NCBI Taxonomy" id="373956"/>
    <lineage>
        <taxon>Eukaryota</taxon>
        <taxon>Metazoa</taxon>
        <taxon>Ecdysozoa</taxon>
        <taxon>Arthropoda</taxon>
        <taxon>Crustacea</taxon>
        <taxon>Multicrustacea</taxon>
        <taxon>Malacostraca</taxon>
        <taxon>Eumalacostraca</taxon>
        <taxon>Eucarida</taxon>
        <taxon>Decapoda</taxon>
        <taxon>Pleocyemata</taxon>
        <taxon>Caridea</taxon>
        <taxon>Atyoidea</taxon>
        <taxon>Atyidae</taxon>
        <taxon>Halocaridina</taxon>
    </lineage>
</organism>
<keyword evidence="7" id="KW-0539">Nucleus</keyword>
<dbReference type="Pfam" id="PF10075">
    <property type="entry name" value="CSN8_PSD8_EIF3K"/>
    <property type="match status" value="1"/>
</dbReference>
<keyword evidence="6" id="KW-0736">Signalosome</keyword>
<keyword evidence="9" id="KW-0012">Acyltransferase</keyword>
<keyword evidence="9" id="KW-0808">Transferase</keyword>
<dbReference type="PANTHER" id="PTHR13339:SF0">
    <property type="entry name" value="COP9 SIGNALOSOME COMPLEX SUBUNIT 8"/>
    <property type="match status" value="1"/>
</dbReference>
<evidence type="ECO:0000256" key="4">
    <source>
        <dbReference type="ARBA" id="ARBA00014875"/>
    </source>
</evidence>
<dbReference type="Gene3D" id="1.25.40.990">
    <property type="match status" value="1"/>
</dbReference>
<comment type="similarity">
    <text evidence="3">Belongs to the CSN8 family.</text>
</comment>
<evidence type="ECO:0000256" key="5">
    <source>
        <dbReference type="ARBA" id="ARBA00022490"/>
    </source>
</evidence>